<comment type="caution">
    <text evidence="11">The sequence shown here is derived from an EMBL/GenBank/DDBJ whole genome shotgun (WGS) entry which is preliminary data.</text>
</comment>
<comment type="similarity">
    <text evidence="2 7 8">Belongs to the peptidase S8 family.</text>
</comment>
<dbReference type="EC" id="3.4.21.66" evidence="11"/>
<dbReference type="InterPro" id="IPR000209">
    <property type="entry name" value="Peptidase_S8/S53_dom"/>
</dbReference>
<dbReference type="InterPro" id="IPR036852">
    <property type="entry name" value="Peptidase_S8/S53_dom_sf"/>
</dbReference>
<dbReference type="EMBL" id="JAUSUX010000045">
    <property type="protein sequence ID" value="MDQ0287815.1"/>
    <property type="molecule type" value="Genomic_DNA"/>
</dbReference>
<proteinExistence type="inferred from homology"/>
<evidence type="ECO:0000256" key="1">
    <source>
        <dbReference type="ARBA" id="ARBA00004613"/>
    </source>
</evidence>
<evidence type="ECO:0000259" key="9">
    <source>
        <dbReference type="Pfam" id="PF00082"/>
    </source>
</evidence>
<feature type="domain" description="Peptidase S8/S53" evidence="9">
    <location>
        <begin position="153"/>
        <end position="397"/>
    </location>
</feature>
<feature type="domain" description="Fervidolysin-like N-terminal prodomain" evidence="10">
    <location>
        <begin position="42"/>
        <end position="104"/>
    </location>
</feature>
<evidence type="ECO:0000256" key="8">
    <source>
        <dbReference type="RuleBase" id="RU003355"/>
    </source>
</evidence>
<evidence type="ECO:0000256" key="7">
    <source>
        <dbReference type="PROSITE-ProRule" id="PRU01240"/>
    </source>
</evidence>
<keyword evidence="6 7" id="KW-0720">Serine protease</keyword>
<dbReference type="PROSITE" id="PS00138">
    <property type="entry name" value="SUBTILASE_SER"/>
    <property type="match status" value="1"/>
</dbReference>
<evidence type="ECO:0000256" key="6">
    <source>
        <dbReference type="ARBA" id="ARBA00022825"/>
    </source>
</evidence>
<evidence type="ECO:0000256" key="4">
    <source>
        <dbReference type="ARBA" id="ARBA00022670"/>
    </source>
</evidence>
<dbReference type="InterPro" id="IPR022398">
    <property type="entry name" value="Peptidase_S8_His-AS"/>
</dbReference>
<sequence>MMCRKIFSVIVSLVFGLTVLGTPLFAAVVPLRNFGGGTAPSRVVVKFKAGTDDAVKRKVHAMHGGRVVREIPALGVQVVEVPAEKAKEKADAYQREGSVEFAEPDCVAKALEIPNDSYFSKQWDMNNTGQTGGKPDADIDAPEAWDVTASSPSVKIAILDTGIDQDHEDMAGKIVGNVNFTISPTVDDFFGHGTHVAGIAAAVGNNEKGIAGTAYNASLMNVKVLDDTGSGYYSWIAEGIVWAVDNGARVINMSLGGTQPSRLLEQAVNYAWSKGAVLVAAAGNEGSKQPLYPAAYKNCIAVAATDANDQKAAFSSYGKWVTVAAPGVNIFSTLPNHPSVVGSYLGVTGYGALDGTSMATPHVSGVAALVWASKYGTGNQAVRKRIESTADRIAGTGTYWAYGRVNAYNAVH</sequence>
<dbReference type="InterPro" id="IPR050131">
    <property type="entry name" value="Peptidase_S8_subtilisin-like"/>
</dbReference>
<comment type="subcellular location">
    <subcellularLocation>
        <location evidence="1">Secreted</location>
    </subcellularLocation>
</comment>
<dbReference type="InterPro" id="IPR023828">
    <property type="entry name" value="Peptidase_S8_Ser-AS"/>
</dbReference>
<keyword evidence="3" id="KW-0964">Secreted</keyword>
<dbReference type="SUPFAM" id="SSF52743">
    <property type="entry name" value="Subtilisin-like"/>
    <property type="match status" value="1"/>
</dbReference>
<dbReference type="InterPro" id="IPR034084">
    <property type="entry name" value="Thermitase-like_dom"/>
</dbReference>
<dbReference type="PANTHER" id="PTHR43806">
    <property type="entry name" value="PEPTIDASE S8"/>
    <property type="match status" value="1"/>
</dbReference>
<dbReference type="PROSITE" id="PS00137">
    <property type="entry name" value="SUBTILASE_HIS"/>
    <property type="match status" value="1"/>
</dbReference>
<evidence type="ECO:0000256" key="3">
    <source>
        <dbReference type="ARBA" id="ARBA00022525"/>
    </source>
</evidence>
<dbReference type="Pfam" id="PF22148">
    <property type="entry name" value="Fervidolysin_NPro-like"/>
    <property type="match status" value="1"/>
</dbReference>
<keyword evidence="5 7" id="KW-0378">Hydrolase</keyword>
<organism evidence="11 12">
    <name type="scientific">Desulfofundulus luciae</name>
    <dbReference type="NCBI Taxonomy" id="74702"/>
    <lineage>
        <taxon>Bacteria</taxon>
        <taxon>Bacillati</taxon>
        <taxon>Bacillota</taxon>
        <taxon>Clostridia</taxon>
        <taxon>Eubacteriales</taxon>
        <taxon>Peptococcaceae</taxon>
        <taxon>Desulfofundulus</taxon>
    </lineage>
</organism>
<evidence type="ECO:0000259" key="10">
    <source>
        <dbReference type="Pfam" id="PF22148"/>
    </source>
</evidence>
<reference evidence="11 12" key="1">
    <citation type="submission" date="2023-07" db="EMBL/GenBank/DDBJ databases">
        <title>Genomic Encyclopedia of Type Strains, Phase IV (KMG-IV): sequencing the most valuable type-strain genomes for metagenomic binning, comparative biology and taxonomic classification.</title>
        <authorList>
            <person name="Goeker M."/>
        </authorList>
    </citation>
    <scope>NUCLEOTIDE SEQUENCE [LARGE SCALE GENOMIC DNA]</scope>
    <source>
        <strain evidence="11 12">DSM 12396</strain>
    </source>
</reference>
<dbReference type="Pfam" id="PF00082">
    <property type="entry name" value="Peptidase_S8"/>
    <property type="match status" value="1"/>
</dbReference>
<dbReference type="InterPro" id="IPR015500">
    <property type="entry name" value="Peptidase_S8_subtilisin-rel"/>
</dbReference>
<dbReference type="CDD" id="cd07484">
    <property type="entry name" value="Peptidases_S8_Thermitase_like"/>
    <property type="match status" value="1"/>
</dbReference>
<dbReference type="Gene3D" id="3.40.50.200">
    <property type="entry name" value="Peptidase S8/S53 domain"/>
    <property type="match status" value="1"/>
</dbReference>
<dbReference type="PANTHER" id="PTHR43806:SF11">
    <property type="entry name" value="CEREVISIN-RELATED"/>
    <property type="match status" value="1"/>
</dbReference>
<feature type="active site" description="Charge relay system" evidence="7">
    <location>
        <position position="160"/>
    </location>
</feature>
<feature type="active site" description="Charge relay system" evidence="7">
    <location>
        <position position="357"/>
    </location>
</feature>
<gene>
    <name evidence="11" type="ORF">J2Z49_002948</name>
</gene>
<dbReference type="GO" id="GO:0016787">
    <property type="term" value="F:hydrolase activity"/>
    <property type="evidence" value="ECO:0007669"/>
    <property type="project" value="UniProtKB-KW"/>
</dbReference>
<dbReference type="PROSITE" id="PS51892">
    <property type="entry name" value="SUBTILASE"/>
    <property type="match status" value="1"/>
</dbReference>
<dbReference type="Proteomes" id="UP001225644">
    <property type="component" value="Unassembled WGS sequence"/>
</dbReference>
<protein>
    <submittedName>
        <fullName evidence="11">Thermitase</fullName>
        <ecNumber evidence="11">3.4.21.66</ecNumber>
    </submittedName>
</protein>
<keyword evidence="12" id="KW-1185">Reference proteome</keyword>
<accession>A0ABU0B6D0</accession>
<dbReference type="PRINTS" id="PR00723">
    <property type="entry name" value="SUBTILISIN"/>
</dbReference>
<dbReference type="InterPro" id="IPR023827">
    <property type="entry name" value="Peptidase_S8_Asp-AS"/>
</dbReference>
<evidence type="ECO:0000256" key="2">
    <source>
        <dbReference type="ARBA" id="ARBA00011073"/>
    </source>
</evidence>
<evidence type="ECO:0000313" key="11">
    <source>
        <dbReference type="EMBL" id="MDQ0287815.1"/>
    </source>
</evidence>
<evidence type="ECO:0000256" key="5">
    <source>
        <dbReference type="ARBA" id="ARBA00022801"/>
    </source>
</evidence>
<name>A0ABU0B6D0_9FIRM</name>
<dbReference type="InterPro" id="IPR054399">
    <property type="entry name" value="Fervidolysin-like_N_prodom"/>
</dbReference>
<keyword evidence="4 7" id="KW-0645">Protease</keyword>
<feature type="active site" description="Charge relay system" evidence="7">
    <location>
        <position position="192"/>
    </location>
</feature>
<dbReference type="PROSITE" id="PS00136">
    <property type="entry name" value="SUBTILASE_ASP"/>
    <property type="match status" value="1"/>
</dbReference>
<evidence type="ECO:0000313" key="12">
    <source>
        <dbReference type="Proteomes" id="UP001225644"/>
    </source>
</evidence>
<dbReference type="RefSeq" id="WP_307403830.1">
    <property type="nucleotide sequence ID" value="NZ_JAUSUX010000045.1"/>
</dbReference>